<sequence length="810" mass="92497">MFLAKIFSRFRCKIFNRFLIIFIVLPFISNGQIEDSEIISQFEDFTEAPREVVYVHLNKTTFIKGEMIGFSAYVFDKASKELSFSTTNLYCTITDNENKIIRSGLFSVKSGVTSNVFDTDSLFTSGNYTFNAYTNWMRNFKEKNYYSQQIRVIDTDIEKEEQPNEKEIVKLDIQALPEGGHLLANTKNVVGIVIKNQYGEGISDISGLIVDENDNKVSDFTLNKFGIGKTTFTPKNTDKYFVKFSFGFKDYKHPIESPKKNGIGLSVQDNRDKVVLSLFTNEQTLPTILNKNYVLTLHNGTEIEGWEFNFKEDKTSLNKVFNKANLYPGINIFTIFDSENNPLLERMFFNHDNITRVSSVSKIETKIKDSLDILIKIPNLKPNSFNSLSVSILPTETKSYSPNEGIVSSLFVKPYLKGKVENIEYYFKDITAKKQFELDNLLLTQGWSSYNWGEIFGPLPETAFSFEQGISYKANRNGNYKVQYLIQALKNSKSVLFDLKEDDKSFQAAALFPVANDQLLITEINPKNGKTKKPSLYLTFKPNRIPLLNKLSLNNTNVEGKKAIFSNTESNTVNLDEIQKLDEVQLSVKVQRTRYESLKKLSRGTIDIFDDMKRNAYTDFATYIASKGFIVNENIGQPAANGERVPLLTIYNTRKNRLTGNLDSPLIFLNDVPLDDLSVLYGFKMDIVDYIEIDKSGSSMGMRGAFGVIKIYTDPSVTLKSKDFRDIQIIDFPLKFNSQKAYYTPKYKYYNTPFFKKYGTIGWASNLTPNINGVFKIRVFNPKINSINLYIEGITNNNEFISEITTVNLN</sequence>
<evidence type="ECO:0008006" key="3">
    <source>
        <dbReference type="Google" id="ProtNLM"/>
    </source>
</evidence>
<reference evidence="1 2" key="1">
    <citation type="journal article" date="2015" name="Stand. Genomic Sci.">
        <title>Genomic Encyclopedia of Bacterial and Archaeal Type Strains, Phase III: the genomes of soil and plant-associated and newly described type strains.</title>
        <authorList>
            <person name="Whitman W.B."/>
            <person name="Woyke T."/>
            <person name="Klenk H.P."/>
            <person name="Zhou Y."/>
            <person name="Lilburn T.G."/>
            <person name="Beck B.J."/>
            <person name="De Vos P."/>
            <person name="Vandamme P."/>
            <person name="Eisen J.A."/>
            <person name="Garrity G."/>
            <person name="Hugenholtz P."/>
            <person name="Kyrpides N.C."/>
        </authorList>
    </citation>
    <scope>NUCLEOTIDE SEQUENCE [LARGE SCALE GENOMIC DNA]</scope>
    <source>
        <strain evidence="1 2">CECT 8445</strain>
    </source>
</reference>
<dbReference type="RefSeq" id="WP_132704723.1">
    <property type="nucleotide sequence ID" value="NZ_SMGI01000002.1"/>
</dbReference>
<dbReference type="EMBL" id="SMGI01000002">
    <property type="protein sequence ID" value="TCK67680.1"/>
    <property type="molecule type" value="Genomic_DNA"/>
</dbReference>
<protein>
    <recommendedName>
        <fullName evidence="3">TonB-dependent receptor-like protein</fullName>
    </recommendedName>
</protein>
<dbReference type="AlphaFoldDB" id="A0A4R1KSW0"/>
<organism evidence="1 2">
    <name type="scientific">Winogradskyella wandonensis</name>
    <dbReference type="NCBI Taxonomy" id="1442586"/>
    <lineage>
        <taxon>Bacteria</taxon>
        <taxon>Pseudomonadati</taxon>
        <taxon>Bacteroidota</taxon>
        <taxon>Flavobacteriia</taxon>
        <taxon>Flavobacteriales</taxon>
        <taxon>Flavobacteriaceae</taxon>
        <taxon>Winogradskyella</taxon>
    </lineage>
</organism>
<dbReference type="Proteomes" id="UP000295714">
    <property type="component" value="Unassembled WGS sequence"/>
</dbReference>
<name>A0A4R1KSW0_9FLAO</name>
<gene>
    <name evidence="1" type="ORF">DFQ05_1459</name>
</gene>
<comment type="caution">
    <text evidence="1">The sequence shown here is derived from an EMBL/GenBank/DDBJ whole genome shotgun (WGS) entry which is preliminary data.</text>
</comment>
<dbReference type="OrthoDB" id="679547at2"/>
<evidence type="ECO:0000313" key="2">
    <source>
        <dbReference type="Proteomes" id="UP000295714"/>
    </source>
</evidence>
<keyword evidence="2" id="KW-1185">Reference proteome</keyword>
<proteinExistence type="predicted"/>
<evidence type="ECO:0000313" key="1">
    <source>
        <dbReference type="EMBL" id="TCK67680.1"/>
    </source>
</evidence>
<accession>A0A4R1KSW0</accession>